<dbReference type="OrthoDB" id="9805728at2"/>
<evidence type="ECO:0000313" key="4">
    <source>
        <dbReference type="Proteomes" id="UP000235670"/>
    </source>
</evidence>
<dbReference type="STRING" id="84135.GCA_001052115_01194"/>
<dbReference type="PANTHER" id="PTHR43546">
    <property type="entry name" value="UPF0173 METAL-DEPENDENT HYDROLASE MJ1163-RELATED"/>
    <property type="match status" value="1"/>
</dbReference>
<dbReference type="AlphaFoldDB" id="A0A2N6SD11"/>
<name>A0A2N6SD11_9BACL</name>
<dbReference type="PANTHER" id="PTHR43546:SF9">
    <property type="entry name" value="L-ASCORBATE-6-PHOSPHATE LACTONASE ULAG-RELATED"/>
    <property type="match status" value="1"/>
</dbReference>
<dbReference type="Gene3D" id="3.60.15.10">
    <property type="entry name" value="Ribonuclease Z/Hydroxyacylglutathione hydrolase-like"/>
    <property type="match status" value="1"/>
</dbReference>
<evidence type="ECO:0000259" key="2">
    <source>
        <dbReference type="Pfam" id="PF12706"/>
    </source>
</evidence>
<evidence type="ECO:0000313" key="3">
    <source>
        <dbReference type="EMBL" id="PMC51814.1"/>
    </source>
</evidence>
<comment type="caution">
    <text evidence="3">The sequence shown here is derived from an EMBL/GenBank/DDBJ whole genome shotgun (WGS) entry which is preliminary data.</text>
</comment>
<feature type="domain" description="Metallo-beta-lactamase" evidence="2">
    <location>
        <begin position="50"/>
        <end position="220"/>
    </location>
</feature>
<keyword evidence="1" id="KW-0378">Hydrolase</keyword>
<dbReference type="InterPro" id="IPR036866">
    <property type="entry name" value="RibonucZ/Hydroxyglut_hydro"/>
</dbReference>
<dbReference type="EMBL" id="PNGT01000010">
    <property type="protein sequence ID" value="PMC51814.1"/>
    <property type="molecule type" value="Genomic_DNA"/>
</dbReference>
<gene>
    <name evidence="3" type="ORF">CJ218_08225</name>
</gene>
<protein>
    <recommendedName>
        <fullName evidence="2">Metallo-beta-lactamase domain-containing protein</fullName>
    </recommendedName>
</protein>
<dbReference type="GO" id="GO:0016787">
    <property type="term" value="F:hydrolase activity"/>
    <property type="evidence" value="ECO:0007669"/>
    <property type="project" value="UniProtKB-KW"/>
</dbReference>
<dbReference type="SUPFAM" id="SSF56281">
    <property type="entry name" value="Metallo-hydrolase/oxidoreductase"/>
    <property type="match status" value="1"/>
</dbReference>
<dbReference type="RefSeq" id="WP_102190225.1">
    <property type="nucleotide sequence ID" value="NZ_PNGT01000010.1"/>
</dbReference>
<sequence length="249" mass="27797">MSILFTYCGVACGVISIDNKFYIGIDPDLSPKGSLVQFKGFVSEKQTDVNNDSELLNKVDLWLITHGHQDHLDDVGRGYLKGKTVISTNKKITEGLSTLNNMVLKWGEEQIFSVEEYQIIIKAVPAYHASNYIMQKIVGKVNGYQITIKSPSLTKVIYFTGDTVLYSKLTKNIPQNIDVIFANLGAVKSGSFGGPFTMDLEMLKQMESLLKPKNVYPLHIEDYSHYKTTRKEVEAVGYKVLVVGDSISI</sequence>
<dbReference type="Pfam" id="PF12706">
    <property type="entry name" value="Lactamase_B_2"/>
    <property type="match status" value="1"/>
</dbReference>
<dbReference type="Proteomes" id="UP000235670">
    <property type="component" value="Unassembled WGS sequence"/>
</dbReference>
<accession>A0A2N6SD11</accession>
<dbReference type="InterPro" id="IPR050114">
    <property type="entry name" value="UPF0173_UPF0282_UlaG_hydrolase"/>
</dbReference>
<dbReference type="InterPro" id="IPR001279">
    <property type="entry name" value="Metallo-B-lactamas"/>
</dbReference>
<evidence type="ECO:0000256" key="1">
    <source>
        <dbReference type="ARBA" id="ARBA00022801"/>
    </source>
</evidence>
<reference evidence="3 4" key="1">
    <citation type="submission" date="2017-09" db="EMBL/GenBank/DDBJ databases">
        <title>Bacterial strain isolated from the female urinary microbiota.</title>
        <authorList>
            <person name="Thomas-White K."/>
            <person name="Kumar N."/>
            <person name="Forster S."/>
            <person name="Putonti C."/>
            <person name="Lawley T."/>
            <person name="Wolfe A.J."/>
        </authorList>
    </citation>
    <scope>NUCLEOTIDE SEQUENCE [LARGE SCALE GENOMIC DNA]</scope>
    <source>
        <strain evidence="3 4">UMB0186</strain>
    </source>
</reference>
<organism evidence="3 4">
    <name type="scientific">Gemella sanguinis</name>
    <dbReference type="NCBI Taxonomy" id="84135"/>
    <lineage>
        <taxon>Bacteria</taxon>
        <taxon>Bacillati</taxon>
        <taxon>Bacillota</taxon>
        <taxon>Bacilli</taxon>
        <taxon>Bacillales</taxon>
        <taxon>Gemellaceae</taxon>
        <taxon>Gemella</taxon>
    </lineage>
</organism>
<proteinExistence type="predicted"/>